<dbReference type="EMBL" id="BARV01026720">
    <property type="protein sequence ID" value="GAI44108.1"/>
    <property type="molecule type" value="Genomic_DNA"/>
</dbReference>
<name>X1NKI6_9ZZZZ</name>
<accession>X1NKI6</accession>
<dbReference type="AlphaFoldDB" id="X1NKI6"/>
<evidence type="ECO:0000313" key="1">
    <source>
        <dbReference type="EMBL" id="GAI44108.1"/>
    </source>
</evidence>
<sequence>MKKKFGIALALALVLILCFSTTALAWEDFEFYEADGATAEWTDETAAVGDYSVRLDWSAPYWEDGNYIVPRASVVITDFPNLT</sequence>
<organism evidence="1">
    <name type="scientific">marine sediment metagenome</name>
    <dbReference type="NCBI Taxonomy" id="412755"/>
    <lineage>
        <taxon>unclassified sequences</taxon>
        <taxon>metagenomes</taxon>
        <taxon>ecological metagenomes</taxon>
    </lineage>
</organism>
<comment type="caution">
    <text evidence="1">The sequence shown here is derived from an EMBL/GenBank/DDBJ whole genome shotgun (WGS) entry which is preliminary data.</text>
</comment>
<gene>
    <name evidence="1" type="ORF">S06H3_43130</name>
</gene>
<reference evidence="1" key="1">
    <citation type="journal article" date="2014" name="Front. Microbiol.">
        <title>High frequency of phylogenetically diverse reductive dehalogenase-homologous genes in deep subseafloor sedimentary metagenomes.</title>
        <authorList>
            <person name="Kawai M."/>
            <person name="Futagami T."/>
            <person name="Toyoda A."/>
            <person name="Takaki Y."/>
            <person name="Nishi S."/>
            <person name="Hori S."/>
            <person name="Arai W."/>
            <person name="Tsubouchi T."/>
            <person name="Morono Y."/>
            <person name="Uchiyama I."/>
            <person name="Ito T."/>
            <person name="Fujiyama A."/>
            <person name="Inagaki F."/>
            <person name="Takami H."/>
        </authorList>
    </citation>
    <scope>NUCLEOTIDE SEQUENCE</scope>
    <source>
        <strain evidence="1">Expedition CK06-06</strain>
    </source>
</reference>
<protein>
    <submittedName>
        <fullName evidence="1">Uncharacterized protein</fullName>
    </submittedName>
</protein>
<feature type="non-terminal residue" evidence="1">
    <location>
        <position position="83"/>
    </location>
</feature>
<proteinExistence type="predicted"/>